<dbReference type="RefSeq" id="WP_379710217.1">
    <property type="nucleotide sequence ID" value="NZ_JBHSCZ010000002.1"/>
</dbReference>
<sequence>MLLTTFTVCCNLLILAQNNLPVFKDAVASKRTKFYTTLVNSIEKNIQLPITNEDAWLNCFNNINLIKYKADVVKQKLDNIANNIQVASPHFWRSFLELINSDYPNQYKKAVTYIYNNSKDDVTLKAMALHYLMQHADSNNLHKWINEITILLKANKEEVVLQELLYNLENQLQPKNITAISSFFDTNYLPKHLLVFSLQRKNRNYPGIVIVRKPDGSFLKHDDNTFFSVPQLARSASNMPSYISLGNTPQGIFKLTGFDTSKSFFIGPSTNIQLSMPYEYCKVTINNQLVDTTWTLEQYCNLLPKPLQQYHPLYGSYFAGKAGRNEIIAHGTTIDPSYYKNETYYPLTPTAGCLATTEFWGNTTGQIQQSDQLLLTQAIQKAGGPKGYLIVIELDDEQRAVELKDVKQYLH</sequence>
<gene>
    <name evidence="1" type="ORF">ACFOWM_11585</name>
</gene>
<dbReference type="Proteomes" id="UP001595907">
    <property type="component" value="Unassembled WGS sequence"/>
</dbReference>
<evidence type="ECO:0000313" key="2">
    <source>
        <dbReference type="Proteomes" id="UP001595907"/>
    </source>
</evidence>
<name>A0ABV8QTA8_9BACT</name>
<comment type="caution">
    <text evidence="1">The sequence shown here is derived from an EMBL/GenBank/DDBJ whole genome shotgun (WGS) entry which is preliminary data.</text>
</comment>
<organism evidence="1 2">
    <name type="scientific">Ferruginibacter yonginensis</name>
    <dbReference type="NCBI Taxonomy" id="1310416"/>
    <lineage>
        <taxon>Bacteria</taxon>
        <taxon>Pseudomonadati</taxon>
        <taxon>Bacteroidota</taxon>
        <taxon>Chitinophagia</taxon>
        <taxon>Chitinophagales</taxon>
        <taxon>Chitinophagaceae</taxon>
        <taxon>Ferruginibacter</taxon>
    </lineage>
</organism>
<dbReference type="EMBL" id="JBHSCZ010000002">
    <property type="protein sequence ID" value="MFC4263526.1"/>
    <property type="molecule type" value="Genomic_DNA"/>
</dbReference>
<protein>
    <submittedName>
        <fullName evidence="1">Uncharacterized protein</fullName>
    </submittedName>
</protein>
<proteinExistence type="predicted"/>
<keyword evidence="2" id="KW-1185">Reference proteome</keyword>
<accession>A0ABV8QTA8</accession>
<reference evidence="2" key="1">
    <citation type="journal article" date="2019" name="Int. J. Syst. Evol. Microbiol.">
        <title>The Global Catalogue of Microorganisms (GCM) 10K type strain sequencing project: providing services to taxonomists for standard genome sequencing and annotation.</title>
        <authorList>
            <consortium name="The Broad Institute Genomics Platform"/>
            <consortium name="The Broad Institute Genome Sequencing Center for Infectious Disease"/>
            <person name="Wu L."/>
            <person name="Ma J."/>
        </authorList>
    </citation>
    <scope>NUCLEOTIDE SEQUENCE [LARGE SCALE GENOMIC DNA]</scope>
    <source>
        <strain evidence="2">CECT 8289</strain>
    </source>
</reference>
<evidence type="ECO:0000313" key="1">
    <source>
        <dbReference type="EMBL" id="MFC4263526.1"/>
    </source>
</evidence>